<sequence length="485" mass="54766">MPWGIKTPLFYLFSSNKALFFSISVPTPLNKRGVLSANIATFLTQYVPSFFLPHVLINFGVKQLLHLFIPSTIFLLLFFRTSLNSKDYIVLLSTTLTLKSLVMLTLFFCILIKLNHVPASVVFLAMTQSIKVFFVGILFPTYFEYLAMSHFGSTLCSLAFPPSIPPSLVLILSFTDTTVELFLLSESTPDIELSQSAPAPANLNLSSVFEDGLKLTLDTPRRCSTQMDVKNAFFNGALSEEVYMKPPLGTSPPPHKVCLLCRALYSLKQALRAWFATFSSTITQLGFTSSPNDTALFTRRTPQGIVLLLLYVDDMIIIGNYPQTIFDLQHYLSQHFEMKDLAFLNYFFGLEVSRRSDWYLLSQAKYAYDLLTRSGIIDSDTASTPLDPNVHLTPYDGVPLEDSVYGYSLNHPFYCCVTYSSLYQENFRAWTSISSQFSLVLFGYYDADWTGDPTDRRSTIEYCTLADATAELLWLRWLLTNMGVP</sequence>
<evidence type="ECO:0000256" key="1">
    <source>
        <dbReference type="SAM" id="Phobius"/>
    </source>
</evidence>
<keyword evidence="1" id="KW-1133">Transmembrane helix</keyword>
<feature type="transmembrane region" description="Helical" evidence="1">
    <location>
        <begin position="34"/>
        <end position="52"/>
    </location>
</feature>
<keyword evidence="1" id="KW-0812">Transmembrane</keyword>
<comment type="caution">
    <text evidence="3">The sequence shown here is derived from an EMBL/GenBank/DDBJ whole genome shotgun (WGS) entry which is preliminary data.</text>
</comment>
<organism evidence="3 5">
    <name type="scientific">Cucumis melo var. makuwa</name>
    <name type="common">Oriental melon</name>
    <dbReference type="NCBI Taxonomy" id="1194695"/>
    <lineage>
        <taxon>Eukaryota</taxon>
        <taxon>Viridiplantae</taxon>
        <taxon>Streptophyta</taxon>
        <taxon>Embryophyta</taxon>
        <taxon>Tracheophyta</taxon>
        <taxon>Spermatophyta</taxon>
        <taxon>Magnoliopsida</taxon>
        <taxon>eudicotyledons</taxon>
        <taxon>Gunneridae</taxon>
        <taxon>Pentapetalae</taxon>
        <taxon>rosids</taxon>
        <taxon>fabids</taxon>
        <taxon>Cucurbitales</taxon>
        <taxon>Cucurbitaceae</taxon>
        <taxon>Benincaseae</taxon>
        <taxon>Cucumis</taxon>
    </lineage>
</organism>
<proteinExistence type="predicted"/>
<feature type="domain" description="Reverse transcriptase Ty1/copia-type" evidence="2">
    <location>
        <begin position="225"/>
        <end position="386"/>
    </location>
</feature>
<dbReference type="AlphaFoldDB" id="A0A5A7TTV1"/>
<evidence type="ECO:0000313" key="5">
    <source>
        <dbReference type="Proteomes" id="UP000321393"/>
    </source>
</evidence>
<keyword evidence="1" id="KW-0472">Membrane</keyword>
<dbReference type="STRING" id="1194695.A0A5A7TTV1"/>
<name>A0A5A7TTV1_CUCMM</name>
<gene>
    <name evidence="4" type="ORF">E5676_scaffold298G00890</name>
    <name evidence="3" type="ORF">E6C27_scaffold230G00390</name>
</gene>
<feature type="transmembrane region" description="Helical" evidence="1">
    <location>
        <begin position="64"/>
        <end position="83"/>
    </location>
</feature>
<protein>
    <submittedName>
        <fullName evidence="3 4">Mitochondrial protein</fullName>
    </submittedName>
</protein>
<dbReference type="InterPro" id="IPR043502">
    <property type="entry name" value="DNA/RNA_pol_sf"/>
</dbReference>
<dbReference type="EMBL" id="SSTD01015292">
    <property type="protein sequence ID" value="TYK03265.1"/>
    <property type="molecule type" value="Genomic_DNA"/>
</dbReference>
<evidence type="ECO:0000313" key="4">
    <source>
        <dbReference type="EMBL" id="TYK03265.1"/>
    </source>
</evidence>
<accession>A0A5A7TTV1</accession>
<feature type="transmembrane region" description="Helical" evidence="1">
    <location>
        <begin position="121"/>
        <end position="143"/>
    </location>
</feature>
<dbReference type="Proteomes" id="UP000321393">
    <property type="component" value="Unassembled WGS sequence"/>
</dbReference>
<dbReference type="OrthoDB" id="2012657at2759"/>
<dbReference type="SUPFAM" id="SSF56672">
    <property type="entry name" value="DNA/RNA polymerases"/>
    <property type="match status" value="1"/>
</dbReference>
<dbReference type="EMBL" id="SSTE01013576">
    <property type="protein sequence ID" value="KAA0046882.1"/>
    <property type="molecule type" value="Genomic_DNA"/>
</dbReference>
<reference evidence="5 6" key="1">
    <citation type="submission" date="2019-08" db="EMBL/GenBank/DDBJ databases">
        <title>Draft genome sequences of two oriental melons (Cucumis melo L. var makuwa).</title>
        <authorList>
            <person name="Kwon S.-Y."/>
        </authorList>
    </citation>
    <scope>NUCLEOTIDE SEQUENCE [LARGE SCALE GENOMIC DNA]</scope>
    <source>
        <strain evidence="6">cv. Chang Bougi</strain>
        <strain evidence="5">cv. SW 3</strain>
        <tissue evidence="3">Leaf</tissue>
    </source>
</reference>
<dbReference type="Pfam" id="PF07727">
    <property type="entry name" value="RVT_2"/>
    <property type="match status" value="1"/>
</dbReference>
<dbReference type="Proteomes" id="UP000321947">
    <property type="component" value="Unassembled WGS sequence"/>
</dbReference>
<feature type="transmembrane region" description="Helical" evidence="1">
    <location>
        <begin position="89"/>
        <end position="114"/>
    </location>
</feature>
<evidence type="ECO:0000259" key="2">
    <source>
        <dbReference type="Pfam" id="PF07727"/>
    </source>
</evidence>
<evidence type="ECO:0000313" key="6">
    <source>
        <dbReference type="Proteomes" id="UP000321947"/>
    </source>
</evidence>
<dbReference type="InterPro" id="IPR013103">
    <property type="entry name" value="RVT_2"/>
</dbReference>
<evidence type="ECO:0000313" key="3">
    <source>
        <dbReference type="EMBL" id="KAA0046882.1"/>
    </source>
</evidence>